<feature type="coiled-coil region" evidence="7">
    <location>
        <begin position="484"/>
        <end position="546"/>
    </location>
</feature>
<evidence type="ECO:0000256" key="3">
    <source>
        <dbReference type="ARBA" id="ARBA00022618"/>
    </source>
</evidence>
<dbReference type="GO" id="GO:0051301">
    <property type="term" value="P:cell division"/>
    <property type="evidence" value="ECO:0007669"/>
    <property type="project" value="UniProtKB-KW"/>
</dbReference>
<keyword evidence="6" id="KW-0131">Cell cycle</keyword>
<dbReference type="GO" id="GO:0007094">
    <property type="term" value="P:mitotic spindle assembly checkpoint signaling"/>
    <property type="evidence" value="ECO:0007669"/>
    <property type="project" value="InterPro"/>
</dbReference>
<name>A0AAW1D0G0_9HEMI</name>
<dbReference type="Gene3D" id="6.10.250.90">
    <property type="match status" value="1"/>
</dbReference>
<evidence type="ECO:0000256" key="1">
    <source>
        <dbReference type="ARBA" id="ARBA00004123"/>
    </source>
</evidence>
<evidence type="ECO:0000256" key="5">
    <source>
        <dbReference type="ARBA" id="ARBA00023242"/>
    </source>
</evidence>
<evidence type="ECO:0000313" key="9">
    <source>
        <dbReference type="Proteomes" id="UP001461498"/>
    </source>
</evidence>
<dbReference type="SUPFAM" id="SSF75704">
    <property type="entry name" value="Mitotic arrest deficient-like 1, Mad1"/>
    <property type="match status" value="1"/>
</dbReference>
<dbReference type="PANTHER" id="PTHR23168:SF0">
    <property type="entry name" value="MITOTIC SPINDLE ASSEMBLY CHECKPOINT PROTEIN MAD1"/>
    <property type="match status" value="1"/>
</dbReference>
<evidence type="ECO:0000256" key="4">
    <source>
        <dbReference type="ARBA" id="ARBA00022776"/>
    </source>
</evidence>
<accession>A0AAW1D0G0</accession>
<proteinExistence type="inferred from homology"/>
<keyword evidence="4" id="KW-0498">Mitosis</keyword>
<feature type="coiled-coil region" evidence="7">
    <location>
        <begin position="424"/>
        <end position="451"/>
    </location>
</feature>
<gene>
    <name evidence="8" type="ORF">O3M35_011356</name>
</gene>
<feature type="coiled-coil region" evidence="7">
    <location>
        <begin position="99"/>
        <end position="349"/>
    </location>
</feature>
<dbReference type="EMBL" id="JAPXFL010000008">
    <property type="protein sequence ID" value="KAK9502623.1"/>
    <property type="molecule type" value="Genomic_DNA"/>
</dbReference>
<dbReference type="GO" id="GO:0000776">
    <property type="term" value="C:kinetochore"/>
    <property type="evidence" value="ECO:0007669"/>
    <property type="project" value="TreeGrafter"/>
</dbReference>
<evidence type="ECO:0008006" key="10">
    <source>
        <dbReference type="Google" id="ProtNLM"/>
    </source>
</evidence>
<keyword evidence="7" id="KW-0175">Coiled coil</keyword>
<dbReference type="GO" id="GO:0051315">
    <property type="term" value="P:attachment of mitotic spindle microtubules to kinetochore"/>
    <property type="evidence" value="ECO:0007669"/>
    <property type="project" value="TreeGrafter"/>
</dbReference>
<evidence type="ECO:0000313" key="8">
    <source>
        <dbReference type="EMBL" id="KAK9502623.1"/>
    </source>
</evidence>
<evidence type="ECO:0000256" key="2">
    <source>
        <dbReference type="ARBA" id="ARBA00008029"/>
    </source>
</evidence>
<dbReference type="AlphaFoldDB" id="A0AAW1D0G0"/>
<keyword evidence="9" id="KW-1185">Reference proteome</keyword>
<reference evidence="8 9" key="1">
    <citation type="submission" date="2022-12" db="EMBL/GenBank/DDBJ databases">
        <title>Chromosome-level genome assembly of true bugs.</title>
        <authorList>
            <person name="Ma L."/>
            <person name="Li H."/>
        </authorList>
    </citation>
    <scope>NUCLEOTIDE SEQUENCE [LARGE SCALE GENOMIC DNA]</scope>
    <source>
        <strain evidence="8">Lab_2022b</strain>
    </source>
</reference>
<dbReference type="InterPro" id="IPR008672">
    <property type="entry name" value="Mad1"/>
</dbReference>
<keyword evidence="3" id="KW-0132">Cell division</keyword>
<dbReference type="PANTHER" id="PTHR23168">
    <property type="entry name" value="MITOTIC SPINDLE ASSEMBLY CHECKPOINT PROTEIN MAD1 MITOTIC ARREST DEFICIENT-LIKE PROTEIN 1"/>
    <property type="match status" value="1"/>
</dbReference>
<dbReference type="Pfam" id="PF05557">
    <property type="entry name" value="MAD"/>
    <property type="match status" value="1"/>
</dbReference>
<protein>
    <recommendedName>
        <fullName evidence="10">Mitotic spindle assembly checkpoint protein MAD1</fullName>
    </recommendedName>
</protein>
<comment type="similarity">
    <text evidence="2">Belongs to the MAD1 family.</text>
</comment>
<comment type="subcellular location">
    <subcellularLocation>
        <location evidence="1">Nucleus</location>
    </subcellularLocation>
</comment>
<dbReference type="Gene3D" id="3.30.457.60">
    <property type="match status" value="1"/>
</dbReference>
<feature type="coiled-coil region" evidence="7">
    <location>
        <begin position="575"/>
        <end position="643"/>
    </location>
</feature>
<organism evidence="8 9">
    <name type="scientific">Rhynocoris fuscipes</name>
    <dbReference type="NCBI Taxonomy" id="488301"/>
    <lineage>
        <taxon>Eukaryota</taxon>
        <taxon>Metazoa</taxon>
        <taxon>Ecdysozoa</taxon>
        <taxon>Arthropoda</taxon>
        <taxon>Hexapoda</taxon>
        <taxon>Insecta</taxon>
        <taxon>Pterygota</taxon>
        <taxon>Neoptera</taxon>
        <taxon>Paraneoptera</taxon>
        <taxon>Hemiptera</taxon>
        <taxon>Heteroptera</taxon>
        <taxon>Panheteroptera</taxon>
        <taxon>Cimicomorpha</taxon>
        <taxon>Reduviidae</taxon>
        <taxon>Harpactorinae</taxon>
        <taxon>Harpactorini</taxon>
        <taxon>Rhynocoris</taxon>
    </lineage>
</organism>
<evidence type="ECO:0000256" key="6">
    <source>
        <dbReference type="ARBA" id="ARBA00023306"/>
    </source>
</evidence>
<keyword evidence="5" id="KW-0539">Nucleus</keyword>
<comment type="caution">
    <text evidence="8">The sequence shown here is derived from an EMBL/GenBank/DDBJ whole genome shotgun (WGS) entry which is preliminary data.</text>
</comment>
<sequence length="747" mass="86299">MMENDNDTTCITRMLDEFRGRNLFKTSRPTDFPVLETSKPYSFSKSDNVNRKPFDETVLNVNNSLIKKRKLKSFEEGDGSEEGGSDNECNISGGTPWEIKHLKTNLVQARAKIKLLEERISKLHGFQNIATVLRDQEKAAYEADIQQERNTVKELEKRVSVLKRREEKLKEQLSEALDSVKREKTELESKSIDLYEENSKLKEKLAEAEDKLRTLDLQSKENKNARSKLEVEFKILDEHVHTLTDQLEKLKNASREAEESKAKLICANLRIKELESEKQSEAETSAVVKAQHAKLLKYAELERQLKQLSQQNSKLKDNVNNTMYLETVVEELRGKLEGLEEKERELTSTRVELGIVESKLSEYRMVCEEVLGRNNDESNITPHKLIEYIRQVQDRNLSEKEQRLQLSNKLKRIEESEKVTSAECIKLREEIATLKEELDTCNKNFKRLKKQNALITWERNDLRSLVDSCQKEMTIGGVQIDSRVEALEKLVEGYRKKLQQIEADPSLMSSVVIGGESKCKNSSAEIDKLKEENEKLKKTIDDLQYEIEHRALKGDFNTQNTKILHFKMNPTAVAIEERTCEKEKLEKEVLELKERLRLIEQGNVNDLTQNVQANVNSDSIKELKELREKAKRFELQNQRLKEAFKTTVQEFREAIHALLGYKVDALPNKIYRLANLYSDSQDQHLIFKMNSNGGMELLETDFSRSLTELVESVLVLHNSIPVFLASLTLDLFKRQTASFAPSTIMEI</sequence>
<dbReference type="Proteomes" id="UP001461498">
    <property type="component" value="Unassembled WGS sequence"/>
</dbReference>
<dbReference type="Gene3D" id="1.20.5.170">
    <property type="match status" value="1"/>
</dbReference>
<evidence type="ECO:0000256" key="7">
    <source>
        <dbReference type="SAM" id="Coils"/>
    </source>
</evidence>
<dbReference type="GO" id="GO:0072686">
    <property type="term" value="C:mitotic spindle"/>
    <property type="evidence" value="ECO:0007669"/>
    <property type="project" value="TreeGrafter"/>
</dbReference>
<dbReference type="GO" id="GO:0005635">
    <property type="term" value="C:nuclear envelope"/>
    <property type="evidence" value="ECO:0007669"/>
    <property type="project" value="TreeGrafter"/>
</dbReference>